<dbReference type="RefSeq" id="WP_009583439.1">
    <property type="nucleotide sequence ID" value="NZ_AMZN01000122.1"/>
</dbReference>
<name>L8JLQ6_9BACT</name>
<accession>L8JLQ6</accession>
<dbReference type="SUPFAM" id="SSF53448">
    <property type="entry name" value="Nucleotide-diphospho-sugar transferases"/>
    <property type="match status" value="1"/>
</dbReference>
<comment type="caution">
    <text evidence="2">The sequence shown here is derived from an EMBL/GenBank/DDBJ whole genome shotgun (WGS) entry which is preliminary data.</text>
</comment>
<evidence type="ECO:0000313" key="2">
    <source>
        <dbReference type="EMBL" id="ELR68312.1"/>
    </source>
</evidence>
<dbReference type="PANTHER" id="PTHR43777:SF1">
    <property type="entry name" value="MOLYBDENUM COFACTOR CYTIDYLYLTRANSFERASE"/>
    <property type="match status" value="1"/>
</dbReference>
<dbReference type="GO" id="GO:0016779">
    <property type="term" value="F:nucleotidyltransferase activity"/>
    <property type="evidence" value="ECO:0007669"/>
    <property type="project" value="UniProtKB-KW"/>
</dbReference>
<dbReference type="STRING" id="1237149.C900_00539"/>
<sequence>MSKIGIIILAAGPSSRLGKPKQLLHHDGETLLRRSIKTALRTTDITVTVLGANYTEIKKDIRHLNTHVIFNLDWNKGMGNSLKFGLQELNKLHPGLSAAIIIVCDQPFLDHSILVKLAEAYEQGNSIVATSYNGTAGVPVLFDRRYFKEILKIDDHSGAKALLSRYKAFSIPFPQGHIDIDTPWDWENFNKH</sequence>
<gene>
    <name evidence="2" type="ORF">C900_00539</name>
</gene>
<keyword evidence="2" id="KW-0808">Transferase</keyword>
<dbReference type="InterPro" id="IPR029044">
    <property type="entry name" value="Nucleotide-diphossugar_trans"/>
</dbReference>
<evidence type="ECO:0000313" key="3">
    <source>
        <dbReference type="Proteomes" id="UP000011135"/>
    </source>
</evidence>
<keyword evidence="2" id="KW-0548">Nucleotidyltransferase</keyword>
<dbReference type="PANTHER" id="PTHR43777">
    <property type="entry name" value="MOLYBDENUM COFACTOR CYTIDYLYLTRANSFERASE"/>
    <property type="match status" value="1"/>
</dbReference>
<dbReference type="Pfam" id="PF12804">
    <property type="entry name" value="NTP_transf_3"/>
    <property type="match status" value="1"/>
</dbReference>
<feature type="domain" description="MobA-like NTP transferase" evidence="1">
    <location>
        <begin position="7"/>
        <end position="166"/>
    </location>
</feature>
<dbReference type="AlphaFoldDB" id="L8JLQ6"/>
<reference evidence="2 3" key="1">
    <citation type="submission" date="2012-12" db="EMBL/GenBank/DDBJ databases">
        <title>Genome assembly of Fulvivirga imtechensis AK7.</title>
        <authorList>
            <person name="Nupur N."/>
            <person name="Khatri I."/>
            <person name="Kumar R."/>
            <person name="Subramanian S."/>
            <person name="Pinnaka A."/>
        </authorList>
    </citation>
    <scope>NUCLEOTIDE SEQUENCE [LARGE SCALE GENOMIC DNA]</scope>
    <source>
        <strain evidence="2 3">AK7</strain>
    </source>
</reference>
<dbReference type="OrthoDB" id="9779263at2"/>
<dbReference type="Proteomes" id="UP000011135">
    <property type="component" value="Unassembled WGS sequence"/>
</dbReference>
<organism evidence="2 3">
    <name type="scientific">Fulvivirga imtechensis AK7</name>
    <dbReference type="NCBI Taxonomy" id="1237149"/>
    <lineage>
        <taxon>Bacteria</taxon>
        <taxon>Pseudomonadati</taxon>
        <taxon>Bacteroidota</taxon>
        <taxon>Cytophagia</taxon>
        <taxon>Cytophagales</taxon>
        <taxon>Fulvivirgaceae</taxon>
        <taxon>Fulvivirga</taxon>
    </lineage>
</organism>
<keyword evidence="3" id="KW-1185">Reference proteome</keyword>
<dbReference type="Gene3D" id="3.90.550.10">
    <property type="entry name" value="Spore Coat Polysaccharide Biosynthesis Protein SpsA, Chain A"/>
    <property type="match status" value="1"/>
</dbReference>
<protein>
    <submittedName>
        <fullName evidence="2">CTP:molybdopterin cytidylyltransferase</fullName>
    </submittedName>
</protein>
<dbReference type="CDD" id="cd04182">
    <property type="entry name" value="GT_2_like_f"/>
    <property type="match status" value="1"/>
</dbReference>
<proteinExistence type="predicted"/>
<dbReference type="InterPro" id="IPR025877">
    <property type="entry name" value="MobA-like_NTP_Trfase"/>
</dbReference>
<dbReference type="EMBL" id="AMZN01000122">
    <property type="protein sequence ID" value="ELR68312.1"/>
    <property type="molecule type" value="Genomic_DNA"/>
</dbReference>
<evidence type="ECO:0000259" key="1">
    <source>
        <dbReference type="Pfam" id="PF12804"/>
    </source>
</evidence>
<dbReference type="eggNOG" id="COG2068">
    <property type="taxonomic scope" value="Bacteria"/>
</dbReference>